<proteinExistence type="predicted"/>
<evidence type="ECO:0000313" key="6">
    <source>
        <dbReference type="Proteomes" id="UP000676456"/>
    </source>
</evidence>
<protein>
    <submittedName>
        <fullName evidence="5">Biotin-dependent carboxyltransferase family protein</fullName>
    </submittedName>
</protein>
<dbReference type="RefSeq" id="WP_213099081.1">
    <property type="nucleotide sequence ID" value="NZ_JAGYPN010000003.1"/>
</dbReference>
<keyword evidence="1" id="KW-0547">Nucleotide-binding</keyword>
<keyword evidence="3" id="KW-0067">ATP-binding</keyword>
<dbReference type="NCBIfam" id="TIGR00724">
    <property type="entry name" value="urea_amlyse_rel"/>
    <property type="match status" value="1"/>
</dbReference>
<dbReference type="PANTHER" id="PTHR43309">
    <property type="entry name" value="5-OXOPROLINASE SUBUNIT C"/>
    <property type="match status" value="1"/>
</dbReference>
<feature type="domain" description="Carboxyltransferase" evidence="4">
    <location>
        <begin position="24"/>
        <end position="306"/>
    </location>
</feature>
<dbReference type="AlphaFoldDB" id="A0A942Z6G9"/>
<evidence type="ECO:0000256" key="2">
    <source>
        <dbReference type="ARBA" id="ARBA00022801"/>
    </source>
</evidence>
<sequence>MSIKVIKSGMYTMIQDLGRQGWQRFGIPVGGAMDEMAAKLVNIVLGNDENEAVIEMTLIGPTLQFKENAIIAIFGANMSPKLNGKTVKHGKPVQVRNGDFLKFGAAKPGVRCYLSVKGGFKIDKVLQSHSTFVPAGIGGLNGQVLKSGDLLPLNKPLVHKEVNWGLSHTFENYFQTNGPIRFIKGRQNDWFTNKSKQQFVESSYTISSDSNRMGFRLNGGPAIDLIEKKELTTEGTAFGSIQIPPNGQPIILMADRQPTGGYPKIGEVIRCDLPRLSQMRPGDKLRFEEVTLEEAQRLLIDEHRELAALKLAFQLKWRDDANV</sequence>
<dbReference type="Pfam" id="PF02626">
    <property type="entry name" value="CT_A_B"/>
    <property type="match status" value="1"/>
</dbReference>
<dbReference type="InterPro" id="IPR003778">
    <property type="entry name" value="CT_A_B"/>
</dbReference>
<dbReference type="EMBL" id="JAGYPN010000003">
    <property type="protein sequence ID" value="MBS4224026.1"/>
    <property type="molecule type" value="Genomic_DNA"/>
</dbReference>
<dbReference type="Proteomes" id="UP000676456">
    <property type="component" value="Unassembled WGS sequence"/>
</dbReference>
<evidence type="ECO:0000259" key="4">
    <source>
        <dbReference type="SMART" id="SM00797"/>
    </source>
</evidence>
<dbReference type="GO" id="GO:0005524">
    <property type="term" value="F:ATP binding"/>
    <property type="evidence" value="ECO:0007669"/>
    <property type="project" value="UniProtKB-KW"/>
</dbReference>
<accession>A0A942Z6G9</accession>
<reference evidence="5 6" key="1">
    <citation type="submission" date="2021-05" db="EMBL/GenBank/DDBJ databases">
        <title>Novel Bacillus species.</title>
        <authorList>
            <person name="Liu G."/>
        </authorList>
    </citation>
    <scope>NUCLEOTIDE SEQUENCE [LARGE SCALE GENOMIC DNA]</scope>
    <source>
        <strain evidence="5 6">FJAT-49682</strain>
    </source>
</reference>
<gene>
    <name evidence="5" type="ORF">KHA91_14885</name>
</gene>
<dbReference type="Gene3D" id="2.40.100.10">
    <property type="entry name" value="Cyclophilin-like"/>
    <property type="match status" value="1"/>
</dbReference>
<dbReference type="PANTHER" id="PTHR43309:SF5">
    <property type="entry name" value="5-OXOPROLINASE SUBUNIT C"/>
    <property type="match status" value="1"/>
</dbReference>
<keyword evidence="2" id="KW-0378">Hydrolase</keyword>
<evidence type="ECO:0000313" key="5">
    <source>
        <dbReference type="EMBL" id="MBS4224026.1"/>
    </source>
</evidence>
<name>A0A942Z6G9_9BACI</name>
<keyword evidence="6" id="KW-1185">Reference proteome</keyword>
<dbReference type="InterPro" id="IPR052708">
    <property type="entry name" value="PxpC"/>
</dbReference>
<dbReference type="SUPFAM" id="SSF50891">
    <property type="entry name" value="Cyclophilin-like"/>
    <property type="match status" value="1"/>
</dbReference>
<dbReference type="SMART" id="SM00797">
    <property type="entry name" value="AHS2"/>
    <property type="match status" value="1"/>
</dbReference>
<dbReference type="InterPro" id="IPR029000">
    <property type="entry name" value="Cyclophilin-like_dom_sf"/>
</dbReference>
<evidence type="ECO:0000256" key="1">
    <source>
        <dbReference type="ARBA" id="ARBA00022741"/>
    </source>
</evidence>
<organism evidence="5 6">
    <name type="scientific">Lederbergia citrea</name>
    <dbReference type="NCBI Taxonomy" id="2833581"/>
    <lineage>
        <taxon>Bacteria</taxon>
        <taxon>Bacillati</taxon>
        <taxon>Bacillota</taxon>
        <taxon>Bacilli</taxon>
        <taxon>Bacillales</taxon>
        <taxon>Bacillaceae</taxon>
        <taxon>Lederbergia</taxon>
    </lineage>
</organism>
<dbReference type="GO" id="GO:0016787">
    <property type="term" value="F:hydrolase activity"/>
    <property type="evidence" value="ECO:0007669"/>
    <property type="project" value="UniProtKB-KW"/>
</dbReference>
<evidence type="ECO:0000256" key="3">
    <source>
        <dbReference type="ARBA" id="ARBA00022840"/>
    </source>
</evidence>
<comment type="caution">
    <text evidence="5">The sequence shown here is derived from an EMBL/GenBank/DDBJ whole genome shotgun (WGS) entry which is preliminary data.</text>
</comment>